<name>A0ABQ5VDF6_9PROT</name>
<dbReference type="HAMAP" id="MF_00692">
    <property type="entry name" value="SelO"/>
    <property type="match status" value="1"/>
</dbReference>
<dbReference type="Proteomes" id="UP001161391">
    <property type="component" value="Unassembled WGS sequence"/>
</dbReference>
<feature type="binding site" evidence="8">
    <location>
        <position position="171"/>
    </location>
    <ligand>
        <name>ATP</name>
        <dbReference type="ChEBI" id="CHEBI:30616"/>
    </ligand>
</feature>
<comment type="similarity">
    <text evidence="1 8">Belongs to the SELO family.</text>
</comment>
<comment type="catalytic activity">
    <reaction evidence="8">
        <text>L-threonyl-[protein] + ATP = 3-O-(5'-adenylyl)-L-threonyl-[protein] + diphosphate</text>
        <dbReference type="Rhea" id="RHEA:54292"/>
        <dbReference type="Rhea" id="RHEA-COMP:11060"/>
        <dbReference type="Rhea" id="RHEA-COMP:13847"/>
        <dbReference type="ChEBI" id="CHEBI:30013"/>
        <dbReference type="ChEBI" id="CHEBI:30616"/>
        <dbReference type="ChEBI" id="CHEBI:33019"/>
        <dbReference type="ChEBI" id="CHEBI:138113"/>
        <dbReference type="EC" id="2.7.7.108"/>
    </reaction>
</comment>
<evidence type="ECO:0000256" key="4">
    <source>
        <dbReference type="ARBA" id="ARBA00022723"/>
    </source>
</evidence>
<comment type="caution">
    <text evidence="9">The sequence shown here is derived from an EMBL/GenBank/DDBJ whole genome shotgun (WGS) entry which is preliminary data.</text>
</comment>
<comment type="function">
    <text evidence="8">Nucleotidyltransferase involved in the post-translational modification of proteins. It can catalyze the addition of adenosine monophosphate (AMP) or uridine monophosphate (UMP) to a protein, resulting in modifications known as AMPylation and UMPylation.</text>
</comment>
<feature type="binding site" evidence="8">
    <location>
        <position position="253"/>
    </location>
    <ligand>
        <name>Mg(2+)</name>
        <dbReference type="ChEBI" id="CHEBI:18420"/>
    </ligand>
</feature>
<evidence type="ECO:0000256" key="2">
    <source>
        <dbReference type="ARBA" id="ARBA00022679"/>
    </source>
</evidence>
<keyword evidence="4 8" id="KW-0479">Metal-binding</keyword>
<feature type="binding site" evidence="8">
    <location>
        <position position="82"/>
    </location>
    <ligand>
        <name>ATP</name>
        <dbReference type="ChEBI" id="CHEBI:30616"/>
    </ligand>
</feature>
<reference evidence="9" key="1">
    <citation type="journal article" date="2014" name="Int. J. Syst. Evol. Microbiol.">
        <title>Complete genome of a new Firmicutes species belonging to the dominant human colonic microbiota ('Ruminococcus bicirculans') reveals two chromosomes and a selective capacity to utilize plant glucans.</title>
        <authorList>
            <consortium name="NISC Comparative Sequencing Program"/>
            <person name="Wegmann U."/>
            <person name="Louis P."/>
            <person name="Goesmann A."/>
            <person name="Henrissat B."/>
            <person name="Duncan S.H."/>
            <person name="Flint H.J."/>
        </authorList>
    </citation>
    <scope>NUCLEOTIDE SEQUENCE</scope>
    <source>
        <strain evidence="9">NBRC 108219</strain>
    </source>
</reference>
<dbReference type="PANTHER" id="PTHR32057:SF14">
    <property type="entry name" value="PROTEIN ADENYLYLTRANSFERASE SELO, MITOCHONDRIAL"/>
    <property type="match status" value="1"/>
</dbReference>
<feature type="binding site" evidence="8">
    <location>
        <position position="85"/>
    </location>
    <ligand>
        <name>ATP</name>
        <dbReference type="ChEBI" id="CHEBI:30616"/>
    </ligand>
</feature>
<keyword evidence="10" id="KW-1185">Reference proteome</keyword>
<feature type="binding site" evidence="8">
    <location>
        <position position="244"/>
    </location>
    <ligand>
        <name>Mg(2+)</name>
        <dbReference type="ChEBI" id="CHEBI:18420"/>
    </ligand>
</feature>
<protein>
    <recommendedName>
        <fullName evidence="8">Protein nucleotidyltransferase YdiU</fullName>
        <ecNumber evidence="8">2.7.7.-</ecNumber>
    </recommendedName>
    <alternativeName>
        <fullName evidence="8">Protein adenylyltransferase YdiU</fullName>
        <ecNumber evidence="8">2.7.7.108</ecNumber>
    </alternativeName>
    <alternativeName>
        <fullName evidence="8">Protein uridylyltransferase YdiU</fullName>
        <ecNumber evidence="8">2.7.7.-</ecNumber>
    </alternativeName>
</protein>
<dbReference type="NCBIfam" id="NF000658">
    <property type="entry name" value="PRK00029.1"/>
    <property type="match status" value="1"/>
</dbReference>
<evidence type="ECO:0000313" key="10">
    <source>
        <dbReference type="Proteomes" id="UP001161391"/>
    </source>
</evidence>
<feature type="binding site" evidence="8">
    <location>
        <position position="105"/>
    </location>
    <ligand>
        <name>ATP</name>
        <dbReference type="ChEBI" id="CHEBI:30616"/>
    </ligand>
</feature>
<feature type="binding site" evidence="8">
    <location>
        <position position="84"/>
    </location>
    <ligand>
        <name>ATP</name>
        <dbReference type="ChEBI" id="CHEBI:30616"/>
    </ligand>
</feature>
<feature type="binding site" evidence="8">
    <location>
        <position position="117"/>
    </location>
    <ligand>
        <name>ATP</name>
        <dbReference type="ChEBI" id="CHEBI:30616"/>
    </ligand>
</feature>
<organism evidence="9 10">
    <name type="scientific">Algimonas ampicilliniresistens</name>
    <dbReference type="NCBI Taxonomy" id="1298735"/>
    <lineage>
        <taxon>Bacteria</taxon>
        <taxon>Pseudomonadati</taxon>
        <taxon>Pseudomonadota</taxon>
        <taxon>Alphaproteobacteria</taxon>
        <taxon>Maricaulales</taxon>
        <taxon>Robiginitomaculaceae</taxon>
        <taxon>Algimonas</taxon>
    </lineage>
</organism>
<dbReference type="Pfam" id="PF02696">
    <property type="entry name" value="SelO"/>
    <property type="match status" value="1"/>
</dbReference>
<dbReference type="PANTHER" id="PTHR32057">
    <property type="entry name" value="PROTEIN ADENYLYLTRANSFERASE SELO, MITOCHONDRIAL"/>
    <property type="match status" value="1"/>
</dbReference>
<dbReference type="InterPro" id="IPR003846">
    <property type="entry name" value="SelO"/>
</dbReference>
<keyword evidence="3 8" id="KW-0548">Nucleotidyltransferase</keyword>
<gene>
    <name evidence="8" type="primary">ydiU</name>
    <name evidence="8" type="synonym">selO</name>
    <name evidence="9" type="ORF">GCM10007853_26770</name>
</gene>
<comment type="catalytic activity">
    <reaction evidence="8">
        <text>L-seryl-[protein] + UTP = O-(5'-uridylyl)-L-seryl-[protein] + diphosphate</text>
        <dbReference type="Rhea" id="RHEA:64604"/>
        <dbReference type="Rhea" id="RHEA-COMP:9863"/>
        <dbReference type="Rhea" id="RHEA-COMP:16635"/>
        <dbReference type="ChEBI" id="CHEBI:29999"/>
        <dbReference type="ChEBI" id="CHEBI:33019"/>
        <dbReference type="ChEBI" id="CHEBI:46398"/>
        <dbReference type="ChEBI" id="CHEBI:156051"/>
    </reaction>
</comment>
<sequence length="440" mass="49804">MFKPEQSILELGEDFYDGVVPAQFPQHTLRYADDHSAASLGLNDIDWVARFGRFNPFEGSLPEPLALRYHGHQFRNYNPEIGDGRGFLYAQCRDANGRLLDFGTKGSGQTPFSRRGDGRLTLLGGVREVLATRYLEHLGVNTSRSFCLIETGEELQRHDEPSPTRSAVLTRLQHSHIRFGTFQRQAFFGRTDNLEALVDYCHRYFYPDINRPADLLRAVAVRSADLVASWMAAGFVHGVMNTDNMNITGEVFDFGPYRFLPHYDPAFTAAYFDHSGLYAFARQPEAMGWNLGQLAQSLSLIEEDDALIDALRAYADNYEAALVQNMARRLRIEMPKDGAAFVKLTFNVLDKSRVSWPNFFHDWSGGAARAPLQDYPDSVWGDWKAAYAALSPTGPRPATERPATLLYEEIGALWDTIAKADDWSHFRDKLASYDRRNYSE</sequence>
<dbReference type="EC" id="2.7.7.108" evidence="8"/>
<evidence type="ECO:0000256" key="8">
    <source>
        <dbReference type="HAMAP-Rule" id="MF_00692"/>
    </source>
</evidence>
<dbReference type="EC" id="2.7.7.-" evidence="8"/>
<keyword evidence="5 8" id="KW-0547">Nucleotide-binding</keyword>
<comment type="catalytic activity">
    <reaction evidence="8">
        <text>L-seryl-[protein] + ATP = 3-O-(5'-adenylyl)-L-seryl-[protein] + diphosphate</text>
        <dbReference type="Rhea" id="RHEA:58120"/>
        <dbReference type="Rhea" id="RHEA-COMP:9863"/>
        <dbReference type="Rhea" id="RHEA-COMP:15073"/>
        <dbReference type="ChEBI" id="CHEBI:29999"/>
        <dbReference type="ChEBI" id="CHEBI:30616"/>
        <dbReference type="ChEBI" id="CHEBI:33019"/>
        <dbReference type="ChEBI" id="CHEBI:142516"/>
        <dbReference type="EC" id="2.7.7.108"/>
    </reaction>
</comment>
<reference evidence="9" key="2">
    <citation type="submission" date="2023-01" db="EMBL/GenBank/DDBJ databases">
        <title>Draft genome sequence of Algimonas ampicilliniresistens strain NBRC 108219.</title>
        <authorList>
            <person name="Sun Q."/>
            <person name="Mori K."/>
        </authorList>
    </citation>
    <scope>NUCLEOTIDE SEQUENCE</scope>
    <source>
        <strain evidence="9">NBRC 108219</strain>
    </source>
</reference>
<keyword evidence="8" id="KW-0464">Manganese</keyword>
<dbReference type="EMBL" id="BSNK01000002">
    <property type="protein sequence ID" value="GLQ24803.1"/>
    <property type="molecule type" value="Genomic_DNA"/>
</dbReference>
<evidence type="ECO:0000256" key="6">
    <source>
        <dbReference type="ARBA" id="ARBA00022840"/>
    </source>
</evidence>
<keyword evidence="2 8" id="KW-0808">Transferase</keyword>
<keyword evidence="6 8" id="KW-0067">ATP-binding</keyword>
<proteinExistence type="inferred from homology"/>
<comment type="cofactor">
    <cofactor evidence="8">
        <name>Mg(2+)</name>
        <dbReference type="ChEBI" id="CHEBI:18420"/>
    </cofactor>
    <cofactor evidence="8">
        <name>Mn(2+)</name>
        <dbReference type="ChEBI" id="CHEBI:29035"/>
    </cofactor>
</comment>
<feature type="binding site" evidence="8">
    <location>
        <position position="253"/>
    </location>
    <ligand>
        <name>ATP</name>
        <dbReference type="ChEBI" id="CHEBI:30616"/>
    </ligand>
</feature>
<evidence type="ECO:0000256" key="1">
    <source>
        <dbReference type="ARBA" id="ARBA00009747"/>
    </source>
</evidence>
<feature type="binding site" evidence="8">
    <location>
        <position position="118"/>
    </location>
    <ligand>
        <name>ATP</name>
        <dbReference type="ChEBI" id="CHEBI:30616"/>
    </ligand>
</feature>
<keyword evidence="7 8" id="KW-0460">Magnesium</keyword>
<dbReference type="RefSeq" id="WP_284391649.1">
    <property type="nucleotide sequence ID" value="NZ_BSNK01000002.1"/>
</dbReference>
<evidence type="ECO:0000313" key="9">
    <source>
        <dbReference type="EMBL" id="GLQ24803.1"/>
    </source>
</evidence>
<feature type="binding site" evidence="8">
    <location>
        <position position="178"/>
    </location>
    <ligand>
        <name>ATP</name>
        <dbReference type="ChEBI" id="CHEBI:30616"/>
    </ligand>
</feature>
<comment type="catalytic activity">
    <reaction evidence="8">
        <text>L-tyrosyl-[protein] + UTP = O-(5'-uridylyl)-L-tyrosyl-[protein] + diphosphate</text>
        <dbReference type="Rhea" id="RHEA:83887"/>
        <dbReference type="Rhea" id="RHEA-COMP:10136"/>
        <dbReference type="Rhea" id="RHEA-COMP:20238"/>
        <dbReference type="ChEBI" id="CHEBI:33019"/>
        <dbReference type="ChEBI" id="CHEBI:46398"/>
        <dbReference type="ChEBI" id="CHEBI:46858"/>
        <dbReference type="ChEBI" id="CHEBI:90602"/>
    </reaction>
</comment>
<accession>A0ABQ5VDF6</accession>
<comment type="catalytic activity">
    <reaction evidence="8">
        <text>L-histidyl-[protein] + UTP = N(tele)-(5'-uridylyl)-L-histidyl-[protein] + diphosphate</text>
        <dbReference type="Rhea" id="RHEA:83891"/>
        <dbReference type="Rhea" id="RHEA-COMP:9745"/>
        <dbReference type="Rhea" id="RHEA-COMP:20239"/>
        <dbReference type="ChEBI" id="CHEBI:29979"/>
        <dbReference type="ChEBI" id="CHEBI:33019"/>
        <dbReference type="ChEBI" id="CHEBI:46398"/>
        <dbReference type="ChEBI" id="CHEBI:233474"/>
    </reaction>
</comment>
<comment type="catalytic activity">
    <reaction evidence="8">
        <text>L-tyrosyl-[protein] + ATP = O-(5'-adenylyl)-L-tyrosyl-[protein] + diphosphate</text>
        <dbReference type="Rhea" id="RHEA:54288"/>
        <dbReference type="Rhea" id="RHEA-COMP:10136"/>
        <dbReference type="Rhea" id="RHEA-COMP:13846"/>
        <dbReference type="ChEBI" id="CHEBI:30616"/>
        <dbReference type="ChEBI" id="CHEBI:33019"/>
        <dbReference type="ChEBI" id="CHEBI:46858"/>
        <dbReference type="ChEBI" id="CHEBI:83624"/>
        <dbReference type="EC" id="2.7.7.108"/>
    </reaction>
</comment>
<feature type="active site" description="Proton acceptor" evidence="8">
    <location>
        <position position="243"/>
    </location>
</feature>
<evidence type="ECO:0000256" key="3">
    <source>
        <dbReference type="ARBA" id="ARBA00022695"/>
    </source>
</evidence>
<evidence type="ECO:0000256" key="7">
    <source>
        <dbReference type="ARBA" id="ARBA00022842"/>
    </source>
</evidence>
<evidence type="ECO:0000256" key="5">
    <source>
        <dbReference type="ARBA" id="ARBA00022741"/>
    </source>
</evidence>